<dbReference type="AlphaFoldDB" id="A0A2V4T4H9"/>
<sequence length="62" mass="6543">MGAALPEPKLTPEQVAAGTLDALAEELDEVFPGELSQTTAKAFRNDPDGIQAHMAQLVHTIS</sequence>
<evidence type="ECO:0000313" key="2">
    <source>
        <dbReference type="Proteomes" id="UP000247772"/>
    </source>
</evidence>
<gene>
    <name evidence="1" type="ORF">C7410_13619</name>
</gene>
<dbReference type="Proteomes" id="UP000247772">
    <property type="component" value="Unassembled WGS sequence"/>
</dbReference>
<evidence type="ECO:0000313" key="1">
    <source>
        <dbReference type="EMBL" id="PYE14848.1"/>
    </source>
</evidence>
<comment type="caution">
    <text evidence="1">The sequence shown here is derived from an EMBL/GenBank/DDBJ whole genome shotgun (WGS) entry which is preliminary data.</text>
</comment>
<accession>A0A2V4T4H9</accession>
<dbReference type="EMBL" id="QJSQ01000036">
    <property type="protein sequence ID" value="PYE14848.1"/>
    <property type="molecule type" value="Genomic_DNA"/>
</dbReference>
<protein>
    <submittedName>
        <fullName evidence="1">Uncharacterized protein</fullName>
    </submittedName>
</protein>
<organism evidence="1 2">
    <name type="scientific">Paraburkholderia silvatlantica</name>
    <dbReference type="NCBI Taxonomy" id="321895"/>
    <lineage>
        <taxon>Bacteria</taxon>
        <taxon>Pseudomonadati</taxon>
        <taxon>Pseudomonadota</taxon>
        <taxon>Betaproteobacteria</taxon>
        <taxon>Burkholderiales</taxon>
        <taxon>Burkholderiaceae</taxon>
        <taxon>Paraburkholderia</taxon>
    </lineage>
</organism>
<proteinExistence type="predicted"/>
<name>A0A2V4T4H9_9BURK</name>
<reference evidence="1 2" key="1">
    <citation type="submission" date="2018-06" db="EMBL/GenBank/DDBJ databases">
        <title>Genomic Encyclopedia of Type Strains, Phase IV (KMG-V): Genome sequencing to study the core and pangenomes of soil and plant-associated prokaryotes.</title>
        <authorList>
            <person name="Whitman W."/>
        </authorList>
    </citation>
    <scope>NUCLEOTIDE SEQUENCE [LARGE SCALE GENOMIC DNA]</scope>
    <source>
        <strain evidence="1 2">SRCL-318</strain>
    </source>
</reference>